<name>A0A1J5T2Y3_9ZZZZ</name>
<feature type="domain" description="Methyl-accepting transducer" evidence="4">
    <location>
        <begin position="123"/>
        <end position="359"/>
    </location>
</feature>
<evidence type="ECO:0000256" key="2">
    <source>
        <dbReference type="ARBA" id="ARBA00029447"/>
    </source>
</evidence>
<comment type="caution">
    <text evidence="6">The sequence shown here is derived from an EMBL/GenBank/DDBJ whole genome shotgun (WGS) entry which is preliminary data.</text>
</comment>
<keyword evidence="3" id="KW-0812">Transmembrane</keyword>
<dbReference type="Gene3D" id="1.10.287.950">
    <property type="entry name" value="Methyl-accepting chemotaxis protein"/>
    <property type="match status" value="1"/>
</dbReference>
<accession>A0A1J5T2Y3</accession>
<dbReference type="Pfam" id="PF00015">
    <property type="entry name" value="MCPsignal"/>
    <property type="match status" value="1"/>
</dbReference>
<feature type="transmembrane region" description="Helical" evidence="3">
    <location>
        <begin position="12"/>
        <end position="35"/>
    </location>
</feature>
<sequence length="395" mass="42112">MDSNSSSILKQLKYSFLGFGLTMGLVFPLYANFFVNWKEGMLVWFCLGCIVAGITIGISNHKLLEWLLVRKLRLVAVAAERIRKGDLREGCGLRSSDTVGEITEGFDAMATSLRATMTEVAQSAGSVDSTAREIGSSMQTLGGDMDKYRQDAQEIIKVINGMADAANTILTLSDAARNSASSADELVRNGVSQVGNTETAISVLNEASRKISANASSLAVSAKEVETAVSAIRAIAEQTNLLALNAAIEAARAGEQGRGFAVVADEVRKLSEQAAQATTRIDAVLKRVSADVASTVSISEENAIAVQDGLKAAKSSSEIFVQIEKATVDMKHSVEAVREAADDQQMLVGIVLSRMSESETRTESVADLTKVCIKDADRMIETAQGLNATTRKFTV</sequence>
<dbReference type="SMART" id="SM00304">
    <property type="entry name" value="HAMP"/>
    <property type="match status" value="1"/>
</dbReference>
<dbReference type="SMART" id="SM00283">
    <property type="entry name" value="MA"/>
    <property type="match status" value="1"/>
</dbReference>
<evidence type="ECO:0000259" key="4">
    <source>
        <dbReference type="PROSITE" id="PS50111"/>
    </source>
</evidence>
<reference evidence="6" key="1">
    <citation type="submission" date="2016-10" db="EMBL/GenBank/DDBJ databases">
        <title>Sequence of Gallionella enrichment culture.</title>
        <authorList>
            <person name="Poehlein A."/>
            <person name="Muehling M."/>
            <person name="Daniel R."/>
        </authorList>
    </citation>
    <scope>NUCLEOTIDE SEQUENCE</scope>
</reference>
<dbReference type="GO" id="GO:0007165">
    <property type="term" value="P:signal transduction"/>
    <property type="evidence" value="ECO:0007669"/>
    <property type="project" value="UniProtKB-KW"/>
</dbReference>
<feature type="domain" description="HAMP" evidence="5">
    <location>
        <begin position="66"/>
        <end position="118"/>
    </location>
</feature>
<gene>
    <name evidence="6" type="primary">mcp4_4</name>
    <name evidence="6" type="ORF">GALL_43160</name>
</gene>
<dbReference type="AlphaFoldDB" id="A0A1J5T2Y3"/>
<dbReference type="GO" id="GO:0016020">
    <property type="term" value="C:membrane"/>
    <property type="evidence" value="ECO:0007669"/>
    <property type="project" value="InterPro"/>
</dbReference>
<evidence type="ECO:0000256" key="3">
    <source>
        <dbReference type="SAM" id="Phobius"/>
    </source>
</evidence>
<keyword evidence="1" id="KW-0807">Transducer</keyword>
<organism evidence="6">
    <name type="scientific">mine drainage metagenome</name>
    <dbReference type="NCBI Taxonomy" id="410659"/>
    <lineage>
        <taxon>unclassified sequences</taxon>
        <taxon>metagenomes</taxon>
        <taxon>ecological metagenomes</taxon>
    </lineage>
</organism>
<dbReference type="SUPFAM" id="SSF58104">
    <property type="entry name" value="Methyl-accepting chemotaxis protein (MCP) signaling domain"/>
    <property type="match status" value="1"/>
</dbReference>
<evidence type="ECO:0000259" key="5">
    <source>
        <dbReference type="PROSITE" id="PS50885"/>
    </source>
</evidence>
<proteinExistence type="inferred from homology"/>
<dbReference type="PROSITE" id="PS50885">
    <property type="entry name" value="HAMP"/>
    <property type="match status" value="1"/>
</dbReference>
<evidence type="ECO:0000256" key="1">
    <source>
        <dbReference type="ARBA" id="ARBA00023224"/>
    </source>
</evidence>
<dbReference type="InterPro" id="IPR004089">
    <property type="entry name" value="MCPsignal_dom"/>
</dbReference>
<dbReference type="PANTHER" id="PTHR32089">
    <property type="entry name" value="METHYL-ACCEPTING CHEMOTAXIS PROTEIN MCPB"/>
    <property type="match status" value="1"/>
</dbReference>
<protein>
    <submittedName>
        <fullName evidence="6">Methyl-accepting chemotaxis protein 4</fullName>
    </submittedName>
</protein>
<dbReference type="PANTHER" id="PTHR32089:SF112">
    <property type="entry name" value="LYSOZYME-LIKE PROTEIN-RELATED"/>
    <property type="match status" value="1"/>
</dbReference>
<dbReference type="EMBL" id="MLJW01000011">
    <property type="protein sequence ID" value="OIR14515.1"/>
    <property type="molecule type" value="Genomic_DNA"/>
</dbReference>
<keyword evidence="3" id="KW-1133">Transmembrane helix</keyword>
<evidence type="ECO:0000313" key="6">
    <source>
        <dbReference type="EMBL" id="OIR14515.1"/>
    </source>
</evidence>
<keyword evidence="3" id="KW-0472">Membrane</keyword>
<comment type="similarity">
    <text evidence="2">Belongs to the methyl-accepting chemotaxis (MCP) protein family.</text>
</comment>
<dbReference type="PROSITE" id="PS50111">
    <property type="entry name" value="CHEMOTAXIS_TRANSDUC_2"/>
    <property type="match status" value="1"/>
</dbReference>
<dbReference type="InterPro" id="IPR003660">
    <property type="entry name" value="HAMP_dom"/>
</dbReference>
<feature type="transmembrane region" description="Helical" evidence="3">
    <location>
        <begin position="41"/>
        <end position="64"/>
    </location>
</feature>
<dbReference type="CDD" id="cd06225">
    <property type="entry name" value="HAMP"/>
    <property type="match status" value="1"/>
</dbReference>